<dbReference type="EMBL" id="BAABGQ010000013">
    <property type="protein sequence ID" value="GAA4509069.1"/>
    <property type="molecule type" value="Genomic_DNA"/>
</dbReference>
<sequence>MIGKVKIGKSFGGICRYVFQEDKQAQVLDAEGVRTDSAAHMAQDFQYQQAQRPGLGNAVLHVALALPAEDAASRSPAQLSELLREAGRAYVQAMKLENTQWALVQHFDKNHPHAHLVVNRVDNDGQTIADNFIGQESRRVCQRLEQQLGLTVAEQRGREQAREVEPTHRQATAQTPKAQRDADWQRARHEVANALKHTAPYAGSWDELQARLARHDVQVQPSTHQKKDGPQVYGVVFEKDGHRFKGSEVAKEYSASKLQQTFAQHQVQAPALVQHADQAAKAYEAEALNRLFQEQARQAQEKAQEKAQEAARQTPQVPAQQQAPSRSQDGGLSL</sequence>
<reference evidence="4" key="1">
    <citation type="journal article" date="2019" name="Int. J. Syst. Evol. Microbiol.">
        <title>The Global Catalogue of Microorganisms (GCM) 10K type strain sequencing project: providing services to taxonomists for standard genome sequencing and annotation.</title>
        <authorList>
            <consortium name="The Broad Institute Genomics Platform"/>
            <consortium name="The Broad Institute Genome Sequencing Center for Infectious Disease"/>
            <person name="Wu L."/>
            <person name="Ma J."/>
        </authorList>
    </citation>
    <scope>NUCLEOTIDE SEQUENCE [LARGE SCALE GENOMIC DNA]</scope>
    <source>
        <strain evidence="4">JCM 17841</strain>
    </source>
</reference>
<protein>
    <recommendedName>
        <fullName evidence="2">MobA/VirD2-like nuclease domain-containing protein</fullName>
    </recommendedName>
</protein>
<dbReference type="Proteomes" id="UP001501243">
    <property type="component" value="Unassembled WGS sequence"/>
</dbReference>
<evidence type="ECO:0000313" key="4">
    <source>
        <dbReference type="Proteomes" id="UP001501243"/>
    </source>
</evidence>
<feature type="region of interest" description="Disordered" evidence="1">
    <location>
        <begin position="294"/>
        <end position="334"/>
    </location>
</feature>
<feature type="compositionally biased region" description="Low complexity" evidence="1">
    <location>
        <begin position="310"/>
        <end position="328"/>
    </location>
</feature>
<name>A0ABP8QUC9_9BACT</name>
<dbReference type="RefSeq" id="WP_208133838.1">
    <property type="nucleotide sequence ID" value="NZ_BAABGQ010000013.1"/>
</dbReference>
<feature type="compositionally biased region" description="Basic and acidic residues" evidence="1">
    <location>
        <begin position="155"/>
        <end position="168"/>
    </location>
</feature>
<dbReference type="InterPro" id="IPR005094">
    <property type="entry name" value="Endonuclease_MobA/VirD2"/>
</dbReference>
<gene>
    <name evidence="3" type="ORF">GCM10023172_42120</name>
</gene>
<keyword evidence="4" id="KW-1185">Reference proteome</keyword>
<dbReference type="Pfam" id="PF03432">
    <property type="entry name" value="Relaxase"/>
    <property type="match status" value="1"/>
</dbReference>
<evidence type="ECO:0000259" key="2">
    <source>
        <dbReference type="Pfam" id="PF03432"/>
    </source>
</evidence>
<feature type="region of interest" description="Disordered" evidence="1">
    <location>
        <begin position="154"/>
        <end position="182"/>
    </location>
</feature>
<feature type="domain" description="MobA/VirD2-like nuclease" evidence="2">
    <location>
        <begin position="17"/>
        <end position="150"/>
    </location>
</feature>
<proteinExistence type="predicted"/>
<evidence type="ECO:0000256" key="1">
    <source>
        <dbReference type="SAM" id="MobiDB-lite"/>
    </source>
</evidence>
<feature type="compositionally biased region" description="Basic and acidic residues" evidence="1">
    <location>
        <begin position="299"/>
        <end position="309"/>
    </location>
</feature>
<evidence type="ECO:0000313" key="3">
    <source>
        <dbReference type="EMBL" id="GAA4509069.1"/>
    </source>
</evidence>
<accession>A0ABP8QUC9</accession>
<organism evidence="3 4">
    <name type="scientific">Hymenobacter ginsengisoli</name>
    <dbReference type="NCBI Taxonomy" id="1051626"/>
    <lineage>
        <taxon>Bacteria</taxon>
        <taxon>Pseudomonadati</taxon>
        <taxon>Bacteroidota</taxon>
        <taxon>Cytophagia</taxon>
        <taxon>Cytophagales</taxon>
        <taxon>Hymenobacteraceae</taxon>
        <taxon>Hymenobacter</taxon>
    </lineage>
</organism>
<comment type="caution">
    <text evidence="3">The sequence shown here is derived from an EMBL/GenBank/DDBJ whole genome shotgun (WGS) entry which is preliminary data.</text>
</comment>